<dbReference type="InterPro" id="IPR008007">
    <property type="entry name" value="Peptidase_M42"/>
</dbReference>
<dbReference type="InterPro" id="IPR023367">
    <property type="entry name" value="Peptidase_M42_dom2"/>
</dbReference>
<keyword evidence="3" id="KW-0645">Protease</keyword>
<comment type="caution">
    <text evidence="9">The sequence shown here is derived from an EMBL/GenBank/DDBJ whole genome shotgun (WGS) entry which is preliminary data.</text>
</comment>
<dbReference type="Gene3D" id="2.40.30.40">
    <property type="entry name" value="Peptidase M42, domain 2"/>
    <property type="match status" value="1"/>
</dbReference>
<feature type="active site" description="Proton acceptor" evidence="7">
    <location>
        <position position="217"/>
    </location>
</feature>
<dbReference type="InterPro" id="IPR051464">
    <property type="entry name" value="Peptidase_M42_aminopept"/>
</dbReference>
<dbReference type="EMBL" id="BDGE01000086">
    <property type="protein sequence ID" value="GBE94753.1"/>
    <property type="molecule type" value="Genomic_DNA"/>
</dbReference>
<sequence length="347" mass="37988">MWDYEQLFKIIEELVMHHSPSGAETEINEFLLQQFAELGVEVWSDRADNIIAKIPGKDPNKAIAITAHKDEIGAIVKTIGDAGRVEVRKLGGAYPWVYGEGVVDLLGDNETIPGILSFGSRHVSHESPQKVQQEDTPVKWENAWIETKRTTAELEAAGIRPGTRMVVGKHRKHPIRLNDHIASYTLDNKASVAILLALAQILKQPVCNVYLVASAKEEVGAIGALFFTQNQQLDALIALEICPLSPEYPIQDGENPVLLSQDAYGIYDENLNLQLCRSAKQLDISVQLAIISGFGSDASIAMKFGHVGRAACLAFPTQNTHGYEIAHLGAIANCINLLKGFCETLTE</sequence>
<evidence type="ECO:0000256" key="8">
    <source>
        <dbReference type="PIRSR" id="PIRSR001123-2"/>
    </source>
</evidence>
<dbReference type="PANTHER" id="PTHR32481:SF0">
    <property type="entry name" value="AMINOPEPTIDASE YPDE-RELATED"/>
    <property type="match status" value="1"/>
</dbReference>
<feature type="binding site" evidence="8">
    <location>
        <position position="218"/>
    </location>
    <ligand>
        <name>Zn(2+)</name>
        <dbReference type="ChEBI" id="CHEBI:29105"/>
        <label>2</label>
    </ligand>
</feature>
<evidence type="ECO:0000256" key="6">
    <source>
        <dbReference type="PIRNR" id="PIRNR001123"/>
    </source>
</evidence>
<dbReference type="Gene3D" id="3.40.630.10">
    <property type="entry name" value="Zn peptidases"/>
    <property type="match status" value="1"/>
</dbReference>
<evidence type="ECO:0000313" key="10">
    <source>
        <dbReference type="Proteomes" id="UP000236527"/>
    </source>
</evidence>
<dbReference type="Pfam" id="PF05343">
    <property type="entry name" value="Peptidase_M42"/>
    <property type="match status" value="1"/>
</dbReference>
<comment type="cofactor">
    <cofactor evidence="8">
        <name>a divalent metal cation</name>
        <dbReference type="ChEBI" id="CHEBI:60240"/>
    </cofactor>
    <text evidence="8">Binds 2 divalent metal cations per subunit.</text>
</comment>
<keyword evidence="2" id="KW-0031">Aminopeptidase</keyword>
<name>A0A2H6LNF3_9NOSO</name>
<protein>
    <submittedName>
        <fullName evidence="9">Peptidase M42 family protein</fullName>
    </submittedName>
</protein>
<dbReference type="RefSeq" id="WP_103126385.1">
    <property type="nucleotide sequence ID" value="NZ_DF978439.1"/>
</dbReference>
<evidence type="ECO:0000256" key="1">
    <source>
        <dbReference type="ARBA" id="ARBA00006272"/>
    </source>
</evidence>
<dbReference type="SUPFAM" id="SSF53187">
    <property type="entry name" value="Zn-dependent exopeptidases"/>
    <property type="match status" value="1"/>
</dbReference>
<evidence type="ECO:0000313" key="9">
    <source>
        <dbReference type="EMBL" id="GBE94753.1"/>
    </source>
</evidence>
<feature type="binding site" evidence="8">
    <location>
        <position position="240"/>
    </location>
    <ligand>
        <name>Zn(2+)</name>
        <dbReference type="ChEBI" id="CHEBI:29105"/>
        <label>1</label>
    </ligand>
</feature>
<evidence type="ECO:0000256" key="5">
    <source>
        <dbReference type="ARBA" id="ARBA00022801"/>
    </source>
</evidence>
<reference evidence="10" key="1">
    <citation type="journal article" date="2018" name="Genome Announc.">
        <title>Draft Genome Sequence of the Nitrogen-Fixing and Hormogonia-Inducing Cyanobacterium Nostoc cycadae Strain WK-1, Isolated from the Coralloid Roots of Cycas revoluta.</title>
        <authorList>
            <person name="Kanesaki Y."/>
            <person name="Hirose M."/>
            <person name="Hirose Y."/>
            <person name="Fujisawa T."/>
            <person name="Nakamura Y."/>
            <person name="Watanabe S."/>
            <person name="Matsunaga S."/>
            <person name="Uchida H."/>
            <person name="Murakami A."/>
        </authorList>
    </citation>
    <scope>NUCLEOTIDE SEQUENCE [LARGE SCALE GENOMIC DNA]</scope>
    <source>
        <strain evidence="10">WK-1</strain>
    </source>
</reference>
<feature type="binding site" evidence="8">
    <location>
        <position position="187"/>
    </location>
    <ligand>
        <name>Zn(2+)</name>
        <dbReference type="ChEBI" id="CHEBI:29105"/>
        <label>2</label>
    </ligand>
</feature>
<proteinExistence type="inferred from homology"/>
<dbReference type="PANTHER" id="PTHR32481">
    <property type="entry name" value="AMINOPEPTIDASE"/>
    <property type="match status" value="1"/>
</dbReference>
<dbReference type="GO" id="GO:0004177">
    <property type="term" value="F:aminopeptidase activity"/>
    <property type="evidence" value="ECO:0007669"/>
    <property type="project" value="UniProtKB-UniRule"/>
</dbReference>
<keyword evidence="5" id="KW-0378">Hydrolase</keyword>
<accession>A0A2H6LNF3</accession>
<comment type="similarity">
    <text evidence="1 6">Belongs to the peptidase M42 family.</text>
</comment>
<dbReference type="SUPFAM" id="SSF101821">
    <property type="entry name" value="Aminopeptidase/glucanase lid domain"/>
    <property type="match status" value="1"/>
</dbReference>
<feature type="binding site" evidence="8">
    <location>
        <position position="187"/>
    </location>
    <ligand>
        <name>Zn(2+)</name>
        <dbReference type="ChEBI" id="CHEBI:29105"/>
        <label>1</label>
    </ligand>
</feature>
<dbReference type="PIRSF" id="PIRSF001123">
    <property type="entry name" value="PepA_GA"/>
    <property type="match status" value="1"/>
</dbReference>
<dbReference type="GO" id="GO:0006508">
    <property type="term" value="P:proteolysis"/>
    <property type="evidence" value="ECO:0007669"/>
    <property type="project" value="UniProtKB-KW"/>
</dbReference>
<dbReference type="GO" id="GO:0046872">
    <property type="term" value="F:metal ion binding"/>
    <property type="evidence" value="ECO:0007669"/>
    <property type="project" value="UniProtKB-UniRule"/>
</dbReference>
<evidence type="ECO:0000256" key="2">
    <source>
        <dbReference type="ARBA" id="ARBA00022438"/>
    </source>
</evidence>
<evidence type="ECO:0000256" key="7">
    <source>
        <dbReference type="PIRSR" id="PIRSR001123-1"/>
    </source>
</evidence>
<evidence type="ECO:0000256" key="4">
    <source>
        <dbReference type="ARBA" id="ARBA00022723"/>
    </source>
</evidence>
<evidence type="ECO:0000256" key="3">
    <source>
        <dbReference type="ARBA" id="ARBA00022670"/>
    </source>
</evidence>
<feature type="binding site" evidence="8">
    <location>
        <position position="68"/>
    </location>
    <ligand>
        <name>Zn(2+)</name>
        <dbReference type="ChEBI" id="CHEBI:29105"/>
        <label>1</label>
    </ligand>
</feature>
<dbReference type="Proteomes" id="UP000236527">
    <property type="component" value="Unassembled WGS sequence"/>
</dbReference>
<dbReference type="AlphaFoldDB" id="A0A2H6LNF3"/>
<organism evidence="9 10">
    <name type="scientific">Nostoc cycadae WK-1</name>
    <dbReference type="NCBI Taxonomy" id="1861711"/>
    <lineage>
        <taxon>Bacteria</taxon>
        <taxon>Bacillati</taxon>
        <taxon>Cyanobacteriota</taxon>
        <taxon>Cyanophyceae</taxon>
        <taxon>Nostocales</taxon>
        <taxon>Nostocaceae</taxon>
        <taxon>Nostoc</taxon>
    </lineage>
</organism>
<keyword evidence="4 8" id="KW-0479">Metal-binding</keyword>
<feature type="binding site" evidence="8">
    <location>
        <position position="321"/>
    </location>
    <ligand>
        <name>Zn(2+)</name>
        <dbReference type="ChEBI" id="CHEBI:29105"/>
        <label>2</label>
    </ligand>
</feature>
<gene>
    <name evidence="9" type="ORF">NCWK1_4534</name>
</gene>
<keyword evidence="10" id="KW-1185">Reference proteome</keyword>